<dbReference type="EMBL" id="CAQQ02047913">
    <property type="status" value="NOT_ANNOTATED_CDS"/>
    <property type="molecule type" value="Genomic_DNA"/>
</dbReference>
<dbReference type="EMBL" id="CAQQ02047910">
    <property type="status" value="NOT_ANNOTATED_CDS"/>
    <property type="molecule type" value="Genomic_DNA"/>
</dbReference>
<keyword evidence="2" id="KW-1185">Reference proteome</keyword>
<evidence type="ECO:0000313" key="1">
    <source>
        <dbReference type="EnsemblMetazoa" id="MESCA001236-PA"/>
    </source>
</evidence>
<dbReference type="EMBL" id="CAQQ02047911">
    <property type="status" value="NOT_ANNOTATED_CDS"/>
    <property type="molecule type" value="Genomic_DNA"/>
</dbReference>
<dbReference type="EnsemblMetazoa" id="MESCA001236-RA">
    <property type="protein sequence ID" value="MESCA001236-PA"/>
    <property type="gene ID" value="MESCA001236"/>
</dbReference>
<dbReference type="Proteomes" id="UP000015102">
    <property type="component" value="Unassembled WGS sequence"/>
</dbReference>
<dbReference type="HOGENOM" id="CLU_1888139_0_0_1"/>
<dbReference type="AlphaFoldDB" id="T1GD55"/>
<reference evidence="1" key="2">
    <citation type="submission" date="2015-06" db="UniProtKB">
        <authorList>
            <consortium name="EnsemblMetazoa"/>
        </authorList>
    </citation>
    <scope>IDENTIFICATION</scope>
</reference>
<dbReference type="EMBL" id="CAQQ02047909">
    <property type="status" value="NOT_ANNOTATED_CDS"/>
    <property type="molecule type" value="Genomic_DNA"/>
</dbReference>
<accession>T1GD55</accession>
<reference evidence="2" key="1">
    <citation type="submission" date="2013-02" db="EMBL/GenBank/DDBJ databases">
        <authorList>
            <person name="Hughes D."/>
        </authorList>
    </citation>
    <scope>NUCLEOTIDE SEQUENCE</scope>
    <source>
        <strain>Durham</strain>
        <strain evidence="2">NC isolate 2 -- Noor lab</strain>
    </source>
</reference>
<name>T1GD55_MEGSC</name>
<organism evidence="1 2">
    <name type="scientific">Megaselia scalaris</name>
    <name type="common">Humpbacked fly</name>
    <name type="synonym">Phora scalaris</name>
    <dbReference type="NCBI Taxonomy" id="36166"/>
    <lineage>
        <taxon>Eukaryota</taxon>
        <taxon>Metazoa</taxon>
        <taxon>Ecdysozoa</taxon>
        <taxon>Arthropoda</taxon>
        <taxon>Hexapoda</taxon>
        <taxon>Insecta</taxon>
        <taxon>Pterygota</taxon>
        <taxon>Neoptera</taxon>
        <taxon>Endopterygota</taxon>
        <taxon>Diptera</taxon>
        <taxon>Brachycera</taxon>
        <taxon>Muscomorpha</taxon>
        <taxon>Platypezoidea</taxon>
        <taxon>Phoridae</taxon>
        <taxon>Megaseliini</taxon>
        <taxon>Megaselia</taxon>
    </lineage>
</organism>
<dbReference type="EMBL" id="CAQQ02047912">
    <property type="status" value="NOT_ANNOTATED_CDS"/>
    <property type="molecule type" value="Genomic_DNA"/>
</dbReference>
<protein>
    <submittedName>
        <fullName evidence="1">Uncharacterized protein</fullName>
    </submittedName>
</protein>
<proteinExistence type="predicted"/>
<sequence length="135" mass="15429">MEEEMHKERNTSIICPIHKIVTSLHPRKLVAISSSKIFLLVSAHSSSCNLIVLIKILIPDVESQNDCHEASFCFLIITIIRTSLENLYLETLAFQPYITLMKSHGNKKIREKWENTEAVATLHNPLLYFKIIVGL</sequence>
<evidence type="ECO:0000313" key="2">
    <source>
        <dbReference type="Proteomes" id="UP000015102"/>
    </source>
</evidence>